<dbReference type="GO" id="GO:0000976">
    <property type="term" value="F:transcription cis-regulatory region binding"/>
    <property type="evidence" value="ECO:0007669"/>
    <property type="project" value="TreeGrafter"/>
</dbReference>
<dbReference type="InterPro" id="IPR003444">
    <property type="entry name" value="MraZ"/>
</dbReference>
<dbReference type="Pfam" id="PF02381">
    <property type="entry name" value="MraZ"/>
    <property type="match status" value="2"/>
</dbReference>
<feature type="domain" description="SpoVT-AbrB" evidence="8">
    <location>
        <begin position="77"/>
        <end position="120"/>
    </location>
</feature>
<comment type="subcellular location">
    <subcellularLocation>
        <location evidence="7">Cytoplasm</location>
        <location evidence="7">Nucleoid</location>
    </subcellularLocation>
</comment>
<dbReference type="SUPFAM" id="SSF89447">
    <property type="entry name" value="AbrB/MazE/MraZ-like"/>
    <property type="match status" value="1"/>
</dbReference>
<comment type="subunit">
    <text evidence="7">Forms oligomers.</text>
</comment>
<keyword evidence="4 7" id="KW-0805">Transcription regulation</keyword>
<evidence type="ECO:0000256" key="7">
    <source>
        <dbReference type="HAMAP-Rule" id="MF_01008"/>
    </source>
</evidence>
<dbReference type="NCBIfam" id="TIGR00242">
    <property type="entry name" value="division/cell wall cluster transcriptional repressor MraZ"/>
    <property type="match status" value="1"/>
</dbReference>
<dbReference type="InterPro" id="IPR020603">
    <property type="entry name" value="MraZ_dom"/>
</dbReference>
<evidence type="ECO:0000313" key="10">
    <source>
        <dbReference type="Proteomes" id="UP000271003"/>
    </source>
</evidence>
<dbReference type="PANTHER" id="PTHR34701">
    <property type="entry name" value="TRANSCRIPTIONAL REGULATOR MRAZ"/>
    <property type="match status" value="1"/>
</dbReference>
<sequence>MYQGTSLLVLDAKGRLSVPARHREALCAESGGGVVVTRHPDGCLVIYPTPVWEEKCEALRRLPYSARALVRFVLGSAVEVNWDAAGRLLIPAELRTLAGLSREAALVGVGTHFELWDRAALLEREAQDLAAGLDAADFVF</sequence>
<dbReference type="GO" id="GO:2000143">
    <property type="term" value="P:negative regulation of DNA-templated transcription initiation"/>
    <property type="evidence" value="ECO:0007669"/>
    <property type="project" value="TreeGrafter"/>
</dbReference>
<evidence type="ECO:0000256" key="6">
    <source>
        <dbReference type="ARBA" id="ARBA00023163"/>
    </source>
</evidence>
<dbReference type="GO" id="GO:0009295">
    <property type="term" value="C:nucleoid"/>
    <property type="evidence" value="ECO:0007669"/>
    <property type="project" value="UniProtKB-SubCell"/>
</dbReference>
<dbReference type="InterPro" id="IPR007159">
    <property type="entry name" value="SpoVT-AbrB_dom"/>
</dbReference>
<dbReference type="InterPro" id="IPR035642">
    <property type="entry name" value="MraZ_N"/>
</dbReference>
<dbReference type="HAMAP" id="MF_01008">
    <property type="entry name" value="MraZ"/>
    <property type="match status" value="1"/>
</dbReference>
<dbReference type="CDD" id="cd16320">
    <property type="entry name" value="MraZ_N"/>
    <property type="match status" value="1"/>
</dbReference>
<dbReference type="Gene3D" id="3.40.1550.20">
    <property type="entry name" value="Transcriptional regulator MraZ domain"/>
    <property type="match status" value="1"/>
</dbReference>
<reference evidence="9 10" key="1">
    <citation type="journal article" date="2018" name="Int. J. Syst. Evol. Microbiol.">
        <title>Mesosutterella multiformis gen. nov., sp. nov., a member of the family Sutterellaceae and Sutterella megalosphaeroides sp. nov., isolated from human faeces.</title>
        <authorList>
            <person name="Sakamoto M."/>
            <person name="Ikeyama N."/>
            <person name="Kunihiro T."/>
            <person name="Iino T."/>
            <person name="Yuki M."/>
            <person name="Ohkuma M."/>
        </authorList>
    </citation>
    <scope>NUCLEOTIDE SEQUENCE [LARGE SCALE GENOMIC DNA]</scope>
    <source>
        <strain evidence="9 10">6FBBBH3</strain>
    </source>
</reference>
<protein>
    <recommendedName>
        <fullName evidence="1 7">Transcriptional regulator MraZ</fullName>
    </recommendedName>
</protein>
<evidence type="ECO:0000256" key="1">
    <source>
        <dbReference type="ARBA" id="ARBA00013860"/>
    </source>
</evidence>
<dbReference type="GO" id="GO:0005737">
    <property type="term" value="C:cytoplasm"/>
    <property type="evidence" value="ECO:0007669"/>
    <property type="project" value="UniProtKB-UniRule"/>
</dbReference>
<dbReference type="CDD" id="cd16321">
    <property type="entry name" value="MraZ_C"/>
    <property type="match status" value="1"/>
</dbReference>
<keyword evidence="10" id="KW-1185">Reference proteome</keyword>
<name>A0A2Z6ICY0_9BURK</name>
<keyword evidence="5 7" id="KW-0238">DNA-binding</keyword>
<evidence type="ECO:0000313" key="9">
    <source>
        <dbReference type="EMBL" id="BBF22496.1"/>
    </source>
</evidence>
<dbReference type="OrthoDB" id="9807753at2"/>
<evidence type="ECO:0000256" key="4">
    <source>
        <dbReference type="ARBA" id="ARBA00023015"/>
    </source>
</evidence>
<dbReference type="Proteomes" id="UP000271003">
    <property type="component" value="Chromosome"/>
</dbReference>
<evidence type="ECO:0000256" key="3">
    <source>
        <dbReference type="ARBA" id="ARBA00022737"/>
    </source>
</evidence>
<accession>A0A2Z6ICY0</accession>
<dbReference type="InterPro" id="IPR038619">
    <property type="entry name" value="MraZ_sf"/>
</dbReference>
<dbReference type="EMBL" id="AP018786">
    <property type="protein sequence ID" value="BBF22496.1"/>
    <property type="molecule type" value="Genomic_DNA"/>
</dbReference>
<evidence type="ECO:0000256" key="2">
    <source>
        <dbReference type="ARBA" id="ARBA00022490"/>
    </source>
</evidence>
<keyword evidence="6 7" id="KW-0804">Transcription</keyword>
<dbReference type="AlphaFoldDB" id="A0A2Z6ICY0"/>
<evidence type="ECO:0000256" key="5">
    <source>
        <dbReference type="ARBA" id="ARBA00023125"/>
    </source>
</evidence>
<dbReference type="InterPro" id="IPR037914">
    <property type="entry name" value="SpoVT-AbrB_sf"/>
</dbReference>
<dbReference type="RefSeq" id="WP_120176198.1">
    <property type="nucleotide sequence ID" value="NZ_AP018786.1"/>
</dbReference>
<dbReference type="KEGG" id="sutt:SUTMEG_03870"/>
<evidence type="ECO:0000259" key="8">
    <source>
        <dbReference type="PROSITE" id="PS51740"/>
    </source>
</evidence>
<dbReference type="PANTHER" id="PTHR34701:SF1">
    <property type="entry name" value="TRANSCRIPTIONAL REGULATOR MRAZ"/>
    <property type="match status" value="1"/>
</dbReference>
<comment type="similarity">
    <text evidence="7">Belongs to the MraZ family.</text>
</comment>
<dbReference type="GO" id="GO:0003700">
    <property type="term" value="F:DNA-binding transcription factor activity"/>
    <property type="evidence" value="ECO:0007669"/>
    <property type="project" value="UniProtKB-UniRule"/>
</dbReference>
<dbReference type="PROSITE" id="PS51740">
    <property type="entry name" value="SPOVT_ABRB"/>
    <property type="match status" value="2"/>
</dbReference>
<feature type="domain" description="SpoVT-AbrB" evidence="8">
    <location>
        <begin position="5"/>
        <end position="51"/>
    </location>
</feature>
<dbReference type="InterPro" id="IPR035644">
    <property type="entry name" value="MraZ_C"/>
</dbReference>
<keyword evidence="3" id="KW-0677">Repeat</keyword>
<proteinExistence type="inferred from homology"/>
<keyword evidence="2 7" id="KW-0963">Cytoplasm</keyword>
<organism evidence="9 10">
    <name type="scientific">Sutterella megalosphaeroides</name>
    <dbReference type="NCBI Taxonomy" id="2494234"/>
    <lineage>
        <taxon>Bacteria</taxon>
        <taxon>Pseudomonadati</taxon>
        <taxon>Pseudomonadota</taxon>
        <taxon>Betaproteobacteria</taxon>
        <taxon>Burkholderiales</taxon>
        <taxon>Sutterellaceae</taxon>
        <taxon>Sutterella</taxon>
    </lineage>
</organism>
<gene>
    <name evidence="7 9" type="primary">mraZ</name>
    <name evidence="9" type="ORF">SUTMEG_03870</name>
</gene>